<sequence>MNLRVRFAETDQMGVAHHSAYVIWFEAARVEWLRERGLDYRRLEAGGVSLAVSAISVQYHRSSRFDDELHVAAALTELRSRRVRYRYLVTRGEERVATGDSLHTPVDPNGRVTRLPTVWLEALEKHVTKP</sequence>
<evidence type="ECO:0000256" key="1">
    <source>
        <dbReference type="ARBA" id="ARBA00005953"/>
    </source>
</evidence>
<dbReference type="CDD" id="cd00586">
    <property type="entry name" value="4HBT"/>
    <property type="match status" value="1"/>
</dbReference>
<protein>
    <submittedName>
        <fullName evidence="3">4-hydroxybenzoyl-CoA thioesterase family active site</fullName>
    </submittedName>
</protein>
<dbReference type="InterPro" id="IPR029069">
    <property type="entry name" value="HotDog_dom_sf"/>
</dbReference>
<dbReference type="NCBIfam" id="TIGR00051">
    <property type="entry name" value="YbgC/FadM family acyl-CoA thioesterase"/>
    <property type="match status" value="1"/>
</dbReference>
<evidence type="ECO:0000256" key="2">
    <source>
        <dbReference type="ARBA" id="ARBA00022801"/>
    </source>
</evidence>
<gene>
    <name evidence="3" type="ORF">AVDCRST_MAG86-3658</name>
</gene>
<evidence type="ECO:0000313" key="3">
    <source>
        <dbReference type="EMBL" id="CAA9586725.1"/>
    </source>
</evidence>
<dbReference type="SUPFAM" id="SSF54637">
    <property type="entry name" value="Thioesterase/thiol ester dehydrase-isomerase"/>
    <property type="match status" value="1"/>
</dbReference>
<comment type="similarity">
    <text evidence="1">Belongs to the 4-hydroxybenzoyl-CoA thioesterase family.</text>
</comment>
<dbReference type="GO" id="GO:0047617">
    <property type="term" value="F:fatty acyl-CoA hydrolase activity"/>
    <property type="evidence" value="ECO:0007669"/>
    <property type="project" value="TreeGrafter"/>
</dbReference>
<keyword evidence="2" id="KW-0378">Hydrolase</keyword>
<dbReference type="PIRSF" id="PIRSF003230">
    <property type="entry name" value="YbgC"/>
    <property type="match status" value="1"/>
</dbReference>
<dbReference type="EMBL" id="CADCWP010000327">
    <property type="protein sequence ID" value="CAA9586725.1"/>
    <property type="molecule type" value="Genomic_DNA"/>
</dbReference>
<dbReference type="PANTHER" id="PTHR31793">
    <property type="entry name" value="4-HYDROXYBENZOYL-COA THIOESTERASE FAMILY MEMBER"/>
    <property type="match status" value="1"/>
</dbReference>
<dbReference type="Gene3D" id="3.10.129.10">
    <property type="entry name" value="Hotdog Thioesterase"/>
    <property type="match status" value="1"/>
</dbReference>
<accession>A0A6J4VVJ6</accession>
<dbReference type="PANTHER" id="PTHR31793:SF27">
    <property type="entry name" value="NOVEL THIOESTERASE SUPERFAMILY DOMAIN AND SAPOSIN A-TYPE DOMAIN CONTAINING PROTEIN (0610012H03RIK)"/>
    <property type="match status" value="1"/>
</dbReference>
<dbReference type="Pfam" id="PF13279">
    <property type="entry name" value="4HBT_2"/>
    <property type="match status" value="1"/>
</dbReference>
<dbReference type="InterPro" id="IPR050563">
    <property type="entry name" value="4-hydroxybenzoyl-CoA_TE"/>
</dbReference>
<dbReference type="InterPro" id="IPR006684">
    <property type="entry name" value="YbgC/YbaW"/>
</dbReference>
<proteinExistence type="inferred from homology"/>
<dbReference type="AlphaFoldDB" id="A0A6J4VVJ6"/>
<organism evidence="3">
    <name type="scientific">uncultured Truepera sp</name>
    <dbReference type="NCBI Taxonomy" id="543023"/>
    <lineage>
        <taxon>Bacteria</taxon>
        <taxon>Thermotogati</taxon>
        <taxon>Deinococcota</taxon>
        <taxon>Deinococci</taxon>
        <taxon>Trueperales</taxon>
        <taxon>Trueperaceae</taxon>
        <taxon>Truepera</taxon>
        <taxon>environmental samples</taxon>
    </lineage>
</organism>
<name>A0A6J4VVJ6_9DEIN</name>
<reference evidence="3" key="1">
    <citation type="submission" date="2020-02" db="EMBL/GenBank/DDBJ databases">
        <authorList>
            <person name="Meier V. D."/>
        </authorList>
    </citation>
    <scope>NUCLEOTIDE SEQUENCE</scope>
    <source>
        <strain evidence="3">AVDCRST_MAG86</strain>
    </source>
</reference>